<dbReference type="GO" id="GO:0016740">
    <property type="term" value="F:transferase activity"/>
    <property type="evidence" value="ECO:0007669"/>
    <property type="project" value="UniProtKB-KW"/>
</dbReference>
<dbReference type="SUPFAM" id="SSF53448">
    <property type="entry name" value="Nucleotide-diphospho-sugar transferases"/>
    <property type="match status" value="1"/>
</dbReference>
<sequence>MINYCTLFNSRYLSRGLAMYRSLEKHCNDFHLYIFAFDELCYDTLCNLNLRYATIISLSEFEDEHLLSIKPTRMENEYCWTCTPSVIRYSINEYQLSSCTYLDADLLFFSDPAILIQEMEERSVLITEHRYTPRHDQSVTSGIYCVQFICFKNTEEGMRVLDWWRNACLEWCYCRVEDGKFGDQKYLDDWMTRFTGIHELKALGGGVAPWNIQQYDFAFRDQQLYGKDLASSSFFPVVFYHYHGFKYAEANSFIPTNGYNLSSNDLHFIYQPYVKALKLADKELAKLNLKYHFHEVQKIERIGKSPRRMLLLYITGQFRQFYHSSYFFRKWPFKSI</sequence>
<name>A0ABW5Z1J1_9SPHI</name>
<keyword evidence="2" id="KW-1185">Reference proteome</keyword>
<dbReference type="RefSeq" id="WP_380923897.1">
    <property type="nucleotide sequence ID" value="NZ_JBHUPE010000014.1"/>
</dbReference>
<evidence type="ECO:0000313" key="2">
    <source>
        <dbReference type="Proteomes" id="UP001597509"/>
    </source>
</evidence>
<protein>
    <submittedName>
        <fullName evidence="1">Glycosyl transferase</fullName>
    </submittedName>
</protein>
<gene>
    <name evidence="1" type="ORF">ACFS6I_22365</name>
</gene>
<proteinExistence type="predicted"/>
<dbReference type="Gene3D" id="3.90.550.10">
    <property type="entry name" value="Spore Coat Polysaccharide Biosynthesis Protein SpsA, Chain A"/>
    <property type="match status" value="1"/>
</dbReference>
<dbReference type="Proteomes" id="UP001597509">
    <property type="component" value="Unassembled WGS sequence"/>
</dbReference>
<dbReference type="InterPro" id="IPR029044">
    <property type="entry name" value="Nucleotide-diphossugar_trans"/>
</dbReference>
<accession>A0ABW5Z1J1</accession>
<comment type="caution">
    <text evidence="1">The sequence shown here is derived from an EMBL/GenBank/DDBJ whole genome shotgun (WGS) entry which is preliminary data.</text>
</comment>
<reference evidence="2" key="1">
    <citation type="journal article" date="2019" name="Int. J. Syst. Evol. Microbiol.">
        <title>The Global Catalogue of Microorganisms (GCM) 10K type strain sequencing project: providing services to taxonomists for standard genome sequencing and annotation.</title>
        <authorList>
            <consortium name="The Broad Institute Genomics Platform"/>
            <consortium name="The Broad Institute Genome Sequencing Center for Infectious Disease"/>
            <person name="Wu L."/>
            <person name="Ma J."/>
        </authorList>
    </citation>
    <scope>NUCLEOTIDE SEQUENCE [LARGE SCALE GENOMIC DNA]</scope>
    <source>
        <strain evidence="2">KCTC 22209</strain>
    </source>
</reference>
<evidence type="ECO:0000313" key="1">
    <source>
        <dbReference type="EMBL" id="MFD2906689.1"/>
    </source>
</evidence>
<keyword evidence="1" id="KW-0808">Transferase</keyword>
<dbReference type="EMBL" id="JBHUPE010000014">
    <property type="protein sequence ID" value="MFD2906689.1"/>
    <property type="molecule type" value="Genomic_DNA"/>
</dbReference>
<organism evidence="1 2">
    <name type="scientific">Sphingobacterium anhuiense</name>
    <dbReference type="NCBI Taxonomy" id="493780"/>
    <lineage>
        <taxon>Bacteria</taxon>
        <taxon>Pseudomonadati</taxon>
        <taxon>Bacteroidota</taxon>
        <taxon>Sphingobacteriia</taxon>
        <taxon>Sphingobacteriales</taxon>
        <taxon>Sphingobacteriaceae</taxon>
        <taxon>Sphingobacterium</taxon>
    </lineage>
</organism>